<dbReference type="InterPro" id="IPR059157">
    <property type="entry name" value="WDR36-Utp21_N"/>
</dbReference>
<sequence>MTHLRTEEKAESEEPAERASVFKESSCIFRRNRALGYVSNQVPAVTRYIQRRRDTLLITCIGRSFQVYTANHFRLLHVSGLHPDEITALATDRLHTYSASNKCIYAWRAGKHIRHIYRGHQKDVHLLLPFGSNLIAIDRDNVLKVWNIPTEDVYLEVPFRTEEFQITAVTHPPTYINKIVLGSQQGQLKILNIKKNSVVCTLSHHESRITCIEPSPALDVVAVGHGDGTIILLNLKFDEVLMSFQQDWGQVTSLSFRTDGPPILVSACSNGYMAFWNLEERKLAGQLQAHEEPVTTAICLPSEPVVFTTSPDNSMKMFVFDMPDGGARQLRIREGHTKPPLCIRYHGSSGVSILSSGEDSTMRVFSTISESLNKSMGRATYNQKATKKKNRFQYDKFGMPPILEFTSDIAREKEWDNIAAIHAGVIQTTTWSFDKNRMGEHRLVPQQFQNSNRTNFQSETTCIVLSHCGNFVIIGYSSGDIERFNIQSGIHRASYGSPGHKMAVRGLATDNLNQTVISGCSEGLLKFWSFKGINSFNSSVDKPLAVLRLADGIALMRQHRESSMVAIGLETFKVFVVDMHTRVIVRKFVGHTAKLNDLAFSPDSRWLITAAMDSTIKVWDIPSSYMVDHFRVETPCVSLSMSPNGDFLATAHVGLLGIYLWANKTLFNQVSLRSIDPLEAAPYVGLPTNVCDAMELEDGMQELEIDEEDETKLGELIDAKYITPIQLSEDLITLSGLAASRWQNLLDLELIKQRNKPKAPPKAPKQAPFFLPTVSGLELRFDVQNGQTEEANSRIRKASTLNNLTAFGQLLEETSDTQEFAPAVAHLTQLGPSMVDFEIKSLHPEAGGTLLAMLQFLKLVEFMFATNRNFELAQSYLSVFLRSHGLGLTDTPELVKALRSVSLKQQESWQRVEEKLIYGTGVVAALRNFAH</sequence>
<evidence type="ECO:0000259" key="4">
    <source>
        <dbReference type="Pfam" id="PF04192"/>
    </source>
</evidence>
<name>A0A9P9YW45_9MUSC</name>
<dbReference type="Pfam" id="PF25171">
    <property type="entry name" value="Beta-prop_WDR36-Utp21_1st"/>
    <property type="match status" value="1"/>
</dbReference>
<dbReference type="PANTHER" id="PTHR22840:SF12">
    <property type="entry name" value="WD REPEAT-CONTAINING PROTEIN 36"/>
    <property type="match status" value="1"/>
</dbReference>
<comment type="caution">
    <text evidence="6">The sequence shown here is derived from an EMBL/GenBank/DDBJ whole genome shotgun (WGS) entry which is preliminary data.</text>
</comment>
<dbReference type="OrthoDB" id="10250769at2759"/>
<protein>
    <recommendedName>
        <fullName evidence="8">WD repeat-containing protein 55 homolog</fullName>
    </recommendedName>
</protein>
<dbReference type="GO" id="GO:0034388">
    <property type="term" value="C:Pwp2p-containing subcomplex of 90S preribosome"/>
    <property type="evidence" value="ECO:0007669"/>
    <property type="project" value="TreeGrafter"/>
</dbReference>
<organism evidence="6 7">
    <name type="scientific">Drosophila gunungcola</name>
    <name type="common">fruit fly</name>
    <dbReference type="NCBI Taxonomy" id="103775"/>
    <lineage>
        <taxon>Eukaryota</taxon>
        <taxon>Metazoa</taxon>
        <taxon>Ecdysozoa</taxon>
        <taxon>Arthropoda</taxon>
        <taxon>Hexapoda</taxon>
        <taxon>Insecta</taxon>
        <taxon>Pterygota</taxon>
        <taxon>Neoptera</taxon>
        <taxon>Endopterygota</taxon>
        <taxon>Diptera</taxon>
        <taxon>Brachycera</taxon>
        <taxon>Muscomorpha</taxon>
        <taxon>Ephydroidea</taxon>
        <taxon>Drosophilidae</taxon>
        <taxon>Drosophila</taxon>
        <taxon>Sophophora</taxon>
    </lineage>
</organism>
<dbReference type="InterPro" id="IPR001680">
    <property type="entry name" value="WD40_rpt"/>
</dbReference>
<feature type="repeat" description="WD" evidence="3">
    <location>
        <begin position="588"/>
        <end position="629"/>
    </location>
</feature>
<dbReference type="InterPro" id="IPR007319">
    <property type="entry name" value="WDR36/Utp21_C"/>
</dbReference>
<evidence type="ECO:0008006" key="8">
    <source>
        <dbReference type="Google" id="ProtNLM"/>
    </source>
</evidence>
<dbReference type="InterPro" id="IPR011047">
    <property type="entry name" value="Quinoprotein_ADH-like_sf"/>
</dbReference>
<dbReference type="PANTHER" id="PTHR22840">
    <property type="entry name" value="WD REPEAT-CONTAINING PROTEIN 36"/>
    <property type="match status" value="1"/>
</dbReference>
<dbReference type="FunFam" id="2.130.10.10:FF:000109">
    <property type="entry name" value="WD repeat domain 36"/>
    <property type="match status" value="1"/>
</dbReference>
<dbReference type="Pfam" id="PF25168">
    <property type="entry name" value="Beta-prop_WDR36-Utp21_2nd"/>
    <property type="match status" value="1"/>
</dbReference>
<dbReference type="SUPFAM" id="SSF50998">
    <property type="entry name" value="Quinoprotein alcohol dehydrogenase-like"/>
    <property type="match status" value="1"/>
</dbReference>
<dbReference type="InterPro" id="IPR015943">
    <property type="entry name" value="WD40/YVTN_repeat-like_dom_sf"/>
</dbReference>
<evidence type="ECO:0000256" key="1">
    <source>
        <dbReference type="ARBA" id="ARBA00022574"/>
    </source>
</evidence>
<dbReference type="Proteomes" id="UP001059596">
    <property type="component" value="Chromosome 3R"/>
</dbReference>
<proteinExistence type="predicted"/>
<dbReference type="GO" id="GO:0032040">
    <property type="term" value="C:small-subunit processome"/>
    <property type="evidence" value="ECO:0007669"/>
    <property type="project" value="InterPro"/>
</dbReference>
<keyword evidence="2" id="KW-0677">Repeat</keyword>
<dbReference type="EMBL" id="JAMKOV010000001">
    <property type="protein sequence ID" value="KAI8044244.1"/>
    <property type="molecule type" value="Genomic_DNA"/>
</dbReference>
<keyword evidence="1 3" id="KW-0853">WD repeat</keyword>
<accession>A0A9P9YW45</accession>
<dbReference type="Pfam" id="PF04192">
    <property type="entry name" value="Utp21"/>
    <property type="match status" value="1"/>
</dbReference>
<dbReference type="GO" id="GO:0006364">
    <property type="term" value="P:rRNA processing"/>
    <property type="evidence" value="ECO:0007669"/>
    <property type="project" value="InterPro"/>
</dbReference>
<feature type="domain" description="WDR36/Utp21 N-terminal" evidence="5">
    <location>
        <begin position="58"/>
        <end position="321"/>
    </location>
</feature>
<dbReference type="Gene3D" id="2.130.10.10">
    <property type="entry name" value="YVTN repeat-like/Quinoprotein amine dehydrogenase"/>
    <property type="match status" value="2"/>
</dbReference>
<dbReference type="AlphaFoldDB" id="A0A9P9YW45"/>
<dbReference type="PROSITE" id="PS50082">
    <property type="entry name" value="WD_REPEATS_2"/>
    <property type="match status" value="1"/>
</dbReference>
<dbReference type="InterPro" id="IPR019775">
    <property type="entry name" value="WD40_repeat_CS"/>
</dbReference>
<gene>
    <name evidence="6" type="ORF">M5D96_000395</name>
</gene>
<dbReference type="InterPro" id="IPR036322">
    <property type="entry name" value="WD40_repeat_dom_sf"/>
</dbReference>
<dbReference type="PROSITE" id="PS50294">
    <property type="entry name" value="WD_REPEATS_REGION"/>
    <property type="match status" value="1"/>
</dbReference>
<keyword evidence="7" id="KW-1185">Reference proteome</keyword>
<dbReference type="SUPFAM" id="SSF50978">
    <property type="entry name" value="WD40 repeat-like"/>
    <property type="match status" value="1"/>
</dbReference>
<evidence type="ECO:0000256" key="3">
    <source>
        <dbReference type="PROSITE-ProRule" id="PRU00221"/>
    </source>
</evidence>
<evidence type="ECO:0000313" key="6">
    <source>
        <dbReference type="EMBL" id="KAI8044244.1"/>
    </source>
</evidence>
<feature type="domain" description="WDR36/Utp21 C-terminal" evidence="4">
    <location>
        <begin position="726"/>
        <end position="927"/>
    </location>
</feature>
<dbReference type="SMART" id="SM00320">
    <property type="entry name" value="WD40"/>
    <property type="match status" value="10"/>
</dbReference>
<evidence type="ECO:0000259" key="5">
    <source>
        <dbReference type="Pfam" id="PF25171"/>
    </source>
</evidence>
<dbReference type="PROSITE" id="PS00678">
    <property type="entry name" value="WD_REPEATS_1"/>
    <property type="match status" value="1"/>
</dbReference>
<evidence type="ECO:0000256" key="2">
    <source>
        <dbReference type="ARBA" id="ARBA00022737"/>
    </source>
</evidence>
<evidence type="ECO:0000313" key="7">
    <source>
        <dbReference type="Proteomes" id="UP001059596"/>
    </source>
</evidence>
<reference evidence="6" key="1">
    <citation type="journal article" date="2023" name="Genome Biol. Evol.">
        <title>Long-read-based Genome Assembly of Drosophila gunungcola Reveals Fewer Chemosensory Genes in Flower-breeding Species.</title>
        <authorList>
            <person name="Negi A."/>
            <person name="Liao B.Y."/>
            <person name="Yeh S.D."/>
        </authorList>
    </citation>
    <scope>NUCLEOTIDE SEQUENCE</scope>
    <source>
        <strain evidence="6">Sukarami</strain>
    </source>
</reference>